<evidence type="ECO:0000313" key="4">
    <source>
        <dbReference type="Proteomes" id="UP000478740"/>
    </source>
</evidence>
<protein>
    <submittedName>
        <fullName evidence="3">NirD/YgiW/YdeI family stress tolerance protein</fullName>
    </submittedName>
</protein>
<dbReference type="PANTHER" id="PTHR36571">
    <property type="entry name" value="PROTEIN YGIW"/>
    <property type="match status" value="1"/>
</dbReference>
<dbReference type="AlphaFoldDB" id="A0A6L6IU47"/>
<keyword evidence="4" id="KW-1185">Reference proteome</keyword>
<dbReference type="Proteomes" id="UP000478740">
    <property type="component" value="Unassembled WGS sequence"/>
</dbReference>
<dbReference type="Gene3D" id="2.40.50.200">
    <property type="entry name" value="Bacterial OB-fold"/>
    <property type="match status" value="1"/>
</dbReference>
<dbReference type="EMBL" id="WMII01000004">
    <property type="protein sequence ID" value="MTH63683.1"/>
    <property type="molecule type" value="Genomic_DNA"/>
</dbReference>
<gene>
    <name evidence="3" type="ORF">GL284_05315</name>
</gene>
<dbReference type="SUPFAM" id="SSF101756">
    <property type="entry name" value="Hypothetical protein YgiW"/>
    <property type="match status" value="1"/>
</dbReference>
<sequence length="123" mass="13537">MKTTVLTAALVAGFATMAQAQYSGPSDVATPENGKYTTMTVQQILAEPKDDTDVQLEGRLIRKLKNETYMFSDGTGEIQVEIDDDDFPMGDVNENTTIRLQGEVDVHRSRPVDIDVDRASVVQ</sequence>
<reference evidence="3 4" key="1">
    <citation type="submission" date="2019-11" db="EMBL/GenBank/DDBJ databases">
        <authorList>
            <person name="Dong K."/>
        </authorList>
    </citation>
    <scope>NUCLEOTIDE SEQUENCE [LARGE SCALE GENOMIC DNA]</scope>
    <source>
        <strain evidence="3 4">DK608</strain>
    </source>
</reference>
<keyword evidence="1 2" id="KW-0732">Signal</keyword>
<dbReference type="PANTHER" id="PTHR36571:SF1">
    <property type="entry name" value="PROTEIN YGIW"/>
    <property type="match status" value="1"/>
</dbReference>
<evidence type="ECO:0000313" key="3">
    <source>
        <dbReference type="EMBL" id="MTH63683.1"/>
    </source>
</evidence>
<comment type="caution">
    <text evidence="3">The sequence shown here is derived from an EMBL/GenBank/DDBJ whole genome shotgun (WGS) entry which is preliminary data.</text>
</comment>
<organism evidence="3 4">
    <name type="scientific">Paracoccus shanxieyensis</name>
    <dbReference type="NCBI Taxonomy" id="2675752"/>
    <lineage>
        <taxon>Bacteria</taxon>
        <taxon>Pseudomonadati</taxon>
        <taxon>Pseudomonadota</taxon>
        <taxon>Alphaproteobacteria</taxon>
        <taxon>Rhodobacterales</taxon>
        <taxon>Paracoccaceae</taxon>
        <taxon>Paracoccus</taxon>
    </lineage>
</organism>
<evidence type="ECO:0000256" key="2">
    <source>
        <dbReference type="SAM" id="SignalP"/>
    </source>
</evidence>
<dbReference type="Pfam" id="PF04076">
    <property type="entry name" value="BOF"/>
    <property type="match status" value="1"/>
</dbReference>
<feature type="signal peptide" evidence="2">
    <location>
        <begin position="1"/>
        <end position="20"/>
    </location>
</feature>
<name>A0A6L6IU47_9RHOB</name>
<dbReference type="InterPro" id="IPR036700">
    <property type="entry name" value="BOBF_sf"/>
</dbReference>
<proteinExistence type="predicted"/>
<feature type="chain" id="PRO_5026770380" evidence="2">
    <location>
        <begin position="21"/>
        <end position="123"/>
    </location>
</feature>
<dbReference type="InterPro" id="IPR005220">
    <property type="entry name" value="CarO-like"/>
</dbReference>
<dbReference type="RefSeq" id="WP_155043621.1">
    <property type="nucleotide sequence ID" value="NZ_WMIH01000003.1"/>
</dbReference>
<accession>A0A6L6IU47</accession>
<evidence type="ECO:0000256" key="1">
    <source>
        <dbReference type="ARBA" id="ARBA00022729"/>
    </source>
</evidence>
<dbReference type="NCBIfam" id="NF033674">
    <property type="entry name" value="stress_OB_fold"/>
    <property type="match status" value="1"/>
</dbReference>